<evidence type="ECO:0000256" key="1">
    <source>
        <dbReference type="SAM" id="MobiDB-lite"/>
    </source>
</evidence>
<dbReference type="EMBL" id="BARS01002434">
    <property type="protein sequence ID" value="GAF85189.1"/>
    <property type="molecule type" value="Genomic_DNA"/>
</dbReference>
<dbReference type="AlphaFoldDB" id="X0SW21"/>
<name>X0SW21_9ZZZZ</name>
<accession>X0SW21</accession>
<feature type="compositionally biased region" description="Basic residues" evidence="1">
    <location>
        <begin position="85"/>
        <end position="97"/>
    </location>
</feature>
<comment type="caution">
    <text evidence="2">The sequence shown here is derived from an EMBL/GenBank/DDBJ whole genome shotgun (WGS) entry which is preliminary data.</text>
</comment>
<evidence type="ECO:0000313" key="2">
    <source>
        <dbReference type="EMBL" id="GAF85189.1"/>
    </source>
</evidence>
<feature type="region of interest" description="Disordered" evidence="1">
    <location>
        <begin position="64"/>
        <end position="101"/>
    </location>
</feature>
<reference evidence="2" key="1">
    <citation type="journal article" date="2014" name="Front. Microbiol.">
        <title>High frequency of phylogenetically diverse reductive dehalogenase-homologous genes in deep subseafloor sedimentary metagenomes.</title>
        <authorList>
            <person name="Kawai M."/>
            <person name="Futagami T."/>
            <person name="Toyoda A."/>
            <person name="Takaki Y."/>
            <person name="Nishi S."/>
            <person name="Hori S."/>
            <person name="Arai W."/>
            <person name="Tsubouchi T."/>
            <person name="Morono Y."/>
            <person name="Uchiyama I."/>
            <person name="Ito T."/>
            <person name="Fujiyama A."/>
            <person name="Inagaki F."/>
            <person name="Takami H."/>
        </authorList>
    </citation>
    <scope>NUCLEOTIDE SEQUENCE</scope>
    <source>
        <strain evidence="2">Expedition CK06-06</strain>
    </source>
</reference>
<organism evidence="2">
    <name type="scientific">marine sediment metagenome</name>
    <dbReference type="NCBI Taxonomy" id="412755"/>
    <lineage>
        <taxon>unclassified sequences</taxon>
        <taxon>metagenomes</taxon>
        <taxon>ecological metagenomes</taxon>
    </lineage>
</organism>
<proteinExistence type="predicted"/>
<protein>
    <submittedName>
        <fullName evidence="2">Uncharacterized protein</fullName>
    </submittedName>
</protein>
<sequence>MPISDFCKHECKEAVEHKVNVDGLSTRAACKEVAKELSETFNEKINAGSLRVKIQRVATNVANDVSGEDNTGKGGNQVNQVEHGGKRKGSGRKKPKPKTGIVSEALERTYEAFLEEVKRAKRSKWKLTSQDAVLERINILYNVTTIR</sequence>
<gene>
    <name evidence="2" type="ORF">S01H1_04632</name>
</gene>